<organism evidence="1 2">
    <name type="scientific">Bisgaardia hudsonensis</name>
    <dbReference type="NCBI Taxonomy" id="109472"/>
    <lineage>
        <taxon>Bacteria</taxon>
        <taxon>Pseudomonadati</taxon>
        <taxon>Pseudomonadota</taxon>
        <taxon>Gammaproteobacteria</taxon>
        <taxon>Pasteurellales</taxon>
        <taxon>Pasteurellaceae</taxon>
        <taxon>Bisgaardia</taxon>
    </lineage>
</organism>
<reference evidence="1 2" key="1">
    <citation type="submission" date="2019-03" db="EMBL/GenBank/DDBJ databases">
        <title>Genomic Encyclopedia of Type Strains, Phase IV (KMG-IV): sequencing the most valuable type-strain genomes for metagenomic binning, comparative biology and taxonomic classification.</title>
        <authorList>
            <person name="Goeker M."/>
        </authorList>
    </citation>
    <scope>NUCLEOTIDE SEQUENCE [LARGE SCALE GENOMIC DNA]</scope>
    <source>
        <strain evidence="1 2">DSM 28231</strain>
    </source>
</reference>
<dbReference type="AlphaFoldDB" id="A0A4R2MXI6"/>
<dbReference type="EMBL" id="SLXI01000004">
    <property type="protein sequence ID" value="TCP12407.1"/>
    <property type="molecule type" value="Genomic_DNA"/>
</dbReference>
<accession>A0A4R2MXI6</accession>
<comment type="caution">
    <text evidence="1">The sequence shown here is derived from an EMBL/GenBank/DDBJ whole genome shotgun (WGS) entry which is preliminary data.</text>
</comment>
<gene>
    <name evidence="1" type="ORF">EV697_104222</name>
</gene>
<evidence type="ECO:0000313" key="2">
    <source>
        <dbReference type="Proteomes" id="UP000294841"/>
    </source>
</evidence>
<sequence length="32" mass="3599">MLNQLTTKAYVNVTESLRDFKNNTKGVTAIEV</sequence>
<keyword evidence="2" id="KW-1185">Reference proteome</keyword>
<evidence type="ECO:0000313" key="1">
    <source>
        <dbReference type="EMBL" id="TCP12407.1"/>
    </source>
</evidence>
<name>A0A4R2MXI6_9PAST</name>
<proteinExistence type="predicted"/>
<dbReference type="Proteomes" id="UP000294841">
    <property type="component" value="Unassembled WGS sequence"/>
</dbReference>
<protein>
    <submittedName>
        <fullName evidence="1">Uncharacterized protein</fullName>
    </submittedName>
</protein>